<dbReference type="AlphaFoldDB" id="A0A4R4TLK8"/>
<accession>A0A4R4TLK8</accession>
<reference evidence="2 3" key="1">
    <citation type="submission" date="2019-03" db="EMBL/GenBank/DDBJ databases">
        <title>Draft genome sequences of novel Actinobacteria.</title>
        <authorList>
            <person name="Sahin N."/>
            <person name="Ay H."/>
            <person name="Saygin H."/>
        </authorList>
    </citation>
    <scope>NUCLEOTIDE SEQUENCE [LARGE SCALE GENOMIC DNA]</scope>
    <source>
        <strain evidence="2 3">DSM 41900</strain>
    </source>
</reference>
<dbReference type="InterPro" id="IPR007278">
    <property type="entry name" value="DUF397"/>
</dbReference>
<dbReference type="RefSeq" id="WP_132817069.1">
    <property type="nucleotide sequence ID" value="NZ_SMKI01000053.1"/>
</dbReference>
<proteinExistence type="predicted"/>
<organism evidence="2 3">
    <name type="scientific">Streptomyces hainanensis</name>
    <dbReference type="NCBI Taxonomy" id="402648"/>
    <lineage>
        <taxon>Bacteria</taxon>
        <taxon>Bacillati</taxon>
        <taxon>Actinomycetota</taxon>
        <taxon>Actinomycetes</taxon>
        <taxon>Kitasatosporales</taxon>
        <taxon>Streptomycetaceae</taxon>
        <taxon>Streptomyces</taxon>
    </lineage>
</organism>
<name>A0A4R4TLK8_9ACTN</name>
<dbReference type="Proteomes" id="UP000295345">
    <property type="component" value="Unassembled WGS sequence"/>
</dbReference>
<gene>
    <name evidence="2" type="ORF">E1283_07280</name>
</gene>
<keyword evidence="3" id="KW-1185">Reference proteome</keyword>
<evidence type="ECO:0000259" key="1">
    <source>
        <dbReference type="Pfam" id="PF04149"/>
    </source>
</evidence>
<comment type="caution">
    <text evidence="2">The sequence shown here is derived from an EMBL/GenBank/DDBJ whole genome shotgun (WGS) entry which is preliminary data.</text>
</comment>
<sequence length="65" mass="7027">MTTAPDLSIADWRTSSYSNGDGGACVEVADNLPGIHPVRDTKCRHDGPTLLFPTPAWVAFIRTVK</sequence>
<dbReference type="EMBL" id="SMKI01000053">
    <property type="protein sequence ID" value="TDC77456.1"/>
    <property type="molecule type" value="Genomic_DNA"/>
</dbReference>
<evidence type="ECO:0000313" key="2">
    <source>
        <dbReference type="EMBL" id="TDC77456.1"/>
    </source>
</evidence>
<evidence type="ECO:0000313" key="3">
    <source>
        <dbReference type="Proteomes" id="UP000295345"/>
    </source>
</evidence>
<protein>
    <submittedName>
        <fullName evidence="2">DUF397 domain-containing protein</fullName>
    </submittedName>
</protein>
<feature type="domain" description="DUF397" evidence="1">
    <location>
        <begin position="10"/>
        <end position="65"/>
    </location>
</feature>
<dbReference type="Pfam" id="PF04149">
    <property type="entry name" value="DUF397"/>
    <property type="match status" value="1"/>
</dbReference>
<dbReference type="OrthoDB" id="4570646at2"/>